<organism evidence="1 2">
    <name type="scientific">Gordoniibacillus kamchatkensis</name>
    <dbReference type="NCBI Taxonomy" id="1590651"/>
    <lineage>
        <taxon>Bacteria</taxon>
        <taxon>Bacillati</taxon>
        <taxon>Bacillota</taxon>
        <taxon>Bacilli</taxon>
        <taxon>Bacillales</taxon>
        <taxon>Paenibacillaceae</taxon>
        <taxon>Gordoniibacillus</taxon>
    </lineage>
</organism>
<keyword evidence="2" id="KW-1185">Reference proteome</keyword>
<dbReference type="Proteomes" id="UP000031967">
    <property type="component" value="Unassembled WGS sequence"/>
</dbReference>
<accession>A0ABR5ABU8</accession>
<dbReference type="Pfam" id="PF01547">
    <property type="entry name" value="SBP_bac_1"/>
    <property type="match status" value="1"/>
</dbReference>
<sequence>MTIGAGWWAGSLKTLMKDNFANVGAAPVPSPDGKTNGTIAYTWAWGVNSKSKHQKEAWKFLEWMNSKEAKDGMTAEGNFLLDAFNSISTRQSDLNSAKMQEKLKSDPIIKTFTDALGYAKEEQSPAVGSEVQDILYKQIESMWTDQQTAADALSKAHSQIEAKLGEQ</sequence>
<evidence type="ECO:0000313" key="2">
    <source>
        <dbReference type="Proteomes" id="UP000031967"/>
    </source>
</evidence>
<comment type="caution">
    <text evidence="1">The sequence shown here is derived from an EMBL/GenBank/DDBJ whole genome shotgun (WGS) entry which is preliminary data.</text>
</comment>
<dbReference type="EMBL" id="JXAK01000058">
    <property type="protein sequence ID" value="KIL38535.1"/>
    <property type="molecule type" value="Genomic_DNA"/>
</dbReference>
<reference evidence="1 2" key="1">
    <citation type="submission" date="2014-12" db="EMBL/GenBank/DDBJ databases">
        <title>Draft genome sequence of Paenibacillus kamchatkensis strain B-2647.</title>
        <authorList>
            <person name="Karlyshev A.V."/>
            <person name="Kudryashova E.B."/>
        </authorList>
    </citation>
    <scope>NUCLEOTIDE SEQUENCE [LARGE SCALE GENOMIC DNA]</scope>
    <source>
        <strain evidence="1 2">VKM B-2647</strain>
    </source>
</reference>
<name>A0ABR5ABU8_9BACL</name>
<dbReference type="SUPFAM" id="SSF53850">
    <property type="entry name" value="Periplasmic binding protein-like II"/>
    <property type="match status" value="1"/>
</dbReference>
<protein>
    <recommendedName>
        <fullName evidence="3">Extracellular solute-binding protein</fullName>
    </recommendedName>
</protein>
<evidence type="ECO:0000313" key="1">
    <source>
        <dbReference type="EMBL" id="KIL38535.1"/>
    </source>
</evidence>
<proteinExistence type="predicted"/>
<dbReference type="InterPro" id="IPR006059">
    <property type="entry name" value="SBP"/>
</dbReference>
<dbReference type="Gene3D" id="3.40.190.10">
    <property type="entry name" value="Periplasmic binding protein-like II"/>
    <property type="match status" value="1"/>
</dbReference>
<gene>
    <name evidence="1" type="ORF">SD70_25770</name>
</gene>
<evidence type="ECO:0008006" key="3">
    <source>
        <dbReference type="Google" id="ProtNLM"/>
    </source>
</evidence>